<organism evidence="3 4">
    <name type="scientific">Conexibacter woesei (strain DSM 14684 / CCUG 47730 / CIP 108061 / JCM 11494 / NBRC 100937 / ID131577)</name>
    <dbReference type="NCBI Taxonomy" id="469383"/>
    <lineage>
        <taxon>Bacteria</taxon>
        <taxon>Bacillati</taxon>
        <taxon>Actinomycetota</taxon>
        <taxon>Thermoleophilia</taxon>
        <taxon>Solirubrobacterales</taxon>
        <taxon>Conexibacteraceae</taxon>
        <taxon>Conexibacter</taxon>
    </lineage>
</organism>
<dbReference type="RefSeq" id="WP_012932938.1">
    <property type="nucleotide sequence ID" value="NC_013739.1"/>
</dbReference>
<dbReference type="GO" id="GO:0000271">
    <property type="term" value="P:polysaccharide biosynthetic process"/>
    <property type="evidence" value="ECO:0007669"/>
    <property type="project" value="TreeGrafter"/>
</dbReference>
<dbReference type="SUPFAM" id="SSF53383">
    <property type="entry name" value="PLP-dependent transferases"/>
    <property type="match status" value="1"/>
</dbReference>
<dbReference type="Pfam" id="PF01041">
    <property type="entry name" value="DegT_DnrJ_EryC1"/>
    <property type="match status" value="1"/>
</dbReference>
<dbReference type="AlphaFoldDB" id="D3EZ13"/>
<dbReference type="EC" id="2.6.1.50" evidence="3"/>
<comment type="cofactor">
    <cofactor evidence="1">
        <name>pyridoxal 5'-phosphate</name>
        <dbReference type="ChEBI" id="CHEBI:597326"/>
    </cofactor>
</comment>
<dbReference type="EMBL" id="CP001854">
    <property type="protein sequence ID" value="ADB49887.1"/>
    <property type="molecule type" value="Genomic_DNA"/>
</dbReference>
<dbReference type="Proteomes" id="UP000008229">
    <property type="component" value="Chromosome"/>
</dbReference>
<dbReference type="PANTHER" id="PTHR30244">
    <property type="entry name" value="TRANSAMINASE"/>
    <property type="match status" value="1"/>
</dbReference>
<evidence type="ECO:0000256" key="1">
    <source>
        <dbReference type="ARBA" id="ARBA00001933"/>
    </source>
</evidence>
<accession>D3EZ13</accession>
<name>D3EZ13_CONWI</name>
<dbReference type="eggNOG" id="COG0399">
    <property type="taxonomic scope" value="Bacteria"/>
</dbReference>
<dbReference type="GO" id="GO:0047310">
    <property type="term" value="F:glutamine-scyllo-inositol transaminase activity"/>
    <property type="evidence" value="ECO:0007669"/>
    <property type="project" value="UniProtKB-EC"/>
</dbReference>
<reference evidence="4" key="2">
    <citation type="submission" date="2010-01" db="EMBL/GenBank/DDBJ databases">
        <title>The complete genome of Conexibacter woesei DSM 14684.</title>
        <authorList>
            <consortium name="US DOE Joint Genome Institute (JGI-PGF)"/>
            <person name="Lucas S."/>
            <person name="Copeland A."/>
            <person name="Lapidus A."/>
            <person name="Glavina del Rio T."/>
            <person name="Dalin E."/>
            <person name="Tice H."/>
            <person name="Bruce D."/>
            <person name="Goodwin L."/>
            <person name="Pitluck S."/>
            <person name="Kyrpides N."/>
            <person name="Mavromatis K."/>
            <person name="Ivanova N."/>
            <person name="Mikhailova N."/>
            <person name="Chertkov O."/>
            <person name="Brettin T."/>
            <person name="Detter J.C."/>
            <person name="Han C."/>
            <person name="Larimer F."/>
            <person name="Land M."/>
            <person name="Hauser L."/>
            <person name="Markowitz V."/>
            <person name="Cheng J.-F."/>
            <person name="Hugenholtz P."/>
            <person name="Woyke T."/>
            <person name="Wu D."/>
            <person name="Pukall R."/>
            <person name="Steenblock K."/>
            <person name="Schneider S."/>
            <person name="Klenk H.-P."/>
            <person name="Eisen J.A."/>
        </authorList>
    </citation>
    <scope>NUCLEOTIDE SEQUENCE [LARGE SCALE GENOMIC DNA]</scope>
    <source>
        <strain evidence="4">DSM 14684 / CIP 108061 / JCM 11494 / NBRC 100937 / ID131577</strain>
    </source>
</reference>
<dbReference type="InterPro" id="IPR015424">
    <property type="entry name" value="PyrdxlP-dep_Trfase"/>
</dbReference>
<sequence>MVGQVKSRALAIHGGEPAHTLRAPAYPRFDDEVFARIRTTLQHGPTQGLSKGHPVVRELEERVAELHGVPHGLCTSSGHGALQSALIGLEITGGDEVITSPYSWGASVSCILHNGAVPAFADVDPATGLLAPEALEAALTERTRALLVTHLYGQPADMTAIMAFAERHDLLVVEDGSQAHGARHRGRRVGSFGHASGFSTNGVKPLATTEGGYMVTRVADCYWKATISGQHAGRGELIGRASEPGFPDELRRGIDSLVYTYRPNLVTALLTLARLPQLDAENAERRRNAERLRELLAGIDYLSMPEYGADDEPVFHMVTLNFDAAAAGVTRDAYLAALNAEGVPAVGYVERGLHRSPRLSPDWDGPRVMWTEAIRRSGVDPTRLELPGCEAKVAASIELPWNYLGVDDEFVASVAGAFGKLDANLAELRAGAGA</sequence>
<reference evidence="3 4" key="1">
    <citation type="journal article" date="2010" name="Stand. Genomic Sci.">
        <title>Complete genome sequence of Conexibacter woesei type strain (ID131577).</title>
        <authorList>
            <person name="Pukall R."/>
            <person name="Lapidus A."/>
            <person name="Glavina Del Rio T."/>
            <person name="Copeland A."/>
            <person name="Tice H."/>
            <person name="Cheng J.-F."/>
            <person name="Lucas S."/>
            <person name="Chen F."/>
            <person name="Nolan M."/>
            <person name="Bruce D."/>
            <person name="Goodwin L."/>
            <person name="Pitluck S."/>
            <person name="Mavromatis K."/>
            <person name="Ivanova N."/>
            <person name="Ovchinnikova G."/>
            <person name="Pati A."/>
            <person name="Chen A."/>
            <person name="Palaniappan K."/>
            <person name="Land M."/>
            <person name="Hauser L."/>
            <person name="Chang Y.-J."/>
            <person name="Jeffries C.D."/>
            <person name="Chain P."/>
            <person name="Meincke L."/>
            <person name="Sims D."/>
            <person name="Brettin T."/>
            <person name="Detter J.C."/>
            <person name="Rohde M."/>
            <person name="Goeker M."/>
            <person name="Bristow J."/>
            <person name="Eisen J.A."/>
            <person name="Markowitz V."/>
            <person name="Kyrpides N.C."/>
            <person name="Klenk H.-P."/>
            <person name="Hugenholtz P."/>
        </authorList>
    </citation>
    <scope>NUCLEOTIDE SEQUENCE [LARGE SCALE GENOMIC DNA]</scope>
    <source>
        <strain evidence="4">DSM 14684 / CIP 108061 / JCM 11494 / NBRC 100937 / ID131577</strain>
    </source>
</reference>
<dbReference type="HOGENOM" id="CLU_033332_7_1_11"/>
<keyword evidence="3" id="KW-0032">Aminotransferase</keyword>
<evidence type="ECO:0000313" key="3">
    <source>
        <dbReference type="EMBL" id="ADB49887.1"/>
    </source>
</evidence>
<dbReference type="OrthoDB" id="9804264at2"/>
<protein>
    <submittedName>
        <fullName evidence="3">Glutamine--scyllo-inositol transaminase</fullName>
        <ecNumber evidence="3">2.6.1.50</ecNumber>
    </submittedName>
</protein>
<dbReference type="Gene3D" id="3.40.640.10">
    <property type="entry name" value="Type I PLP-dependent aspartate aminotransferase-like (Major domain)"/>
    <property type="match status" value="1"/>
</dbReference>
<comment type="similarity">
    <text evidence="2">Belongs to the DegT/DnrJ/EryC1 family.</text>
</comment>
<dbReference type="GO" id="GO:0030170">
    <property type="term" value="F:pyridoxal phosphate binding"/>
    <property type="evidence" value="ECO:0007669"/>
    <property type="project" value="TreeGrafter"/>
</dbReference>
<keyword evidence="3" id="KW-0808">Transferase</keyword>
<dbReference type="InterPro" id="IPR000653">
    <property type="entry name" value="DegT/StrS_aminotransferase"/>
</dbReference>
<dbReference type="InterPro" id="IPR015422">
    <property type="entry name" value="PyrdxlP-dep_Trfase_small"/>
</dbReference>
<dbReference type="Gene3D" id="3.90.1150.10">
    <property type="entry name" value="Aspartate Aminotransferase, domain 1"/>
    <property type="match status" value="1"/>
</dbReference>
<keyword evidence="4" id="KW-1185">Reference proteome</keyword>
<keyword evidence="2" id="KW-0663">Pyridoxal phosphate</keyword>
<evidence type="ECO:0000256" key="2">
    <source>
        <dbReference type="RuleBase" id="RU004508"/>
    </source>
</evidence>
<proteinExistence type="inferred from homology"/>
<evidence type="ECO:0000313" key="4">
    <source>
        <dbReference type="Proteomes" id="UP000008229"/>
    </source>
</evidence>
<dbReference type="STRING" id="469383.Cwoe_1459"/>
<gene>
    <name evidence="3" type="ordered locus">Cwoe_1459</name>
</gene>
<dbReference type="KEGG" id="cwo:Cwoe_1459"/>
<dbReference type="InterPro" id="IPR015421">
    <property type="entry name" value="PyrdxlP-dep_Trfase_major"/>
</dbReference>
<dbReference type="PANTHER" id="PTHR30244:SF34">
    <property type="entry name" value="DTDP-4-AMINO-4,6-DIDEOXYGALACTOSE TRANSAMINASE"/>
    <property type="match status" value="1"/>
</dbReference>